<dbReference type="GO" id="GO:0005975">
    <property type="term" value="P:carbohydrate metabolic process"/>
    <property type="evidence" value="ECO:0007669"/>
    <property type="project" value="InterPro"/>
</dbReference>
<comment type="similarity">
    <text evidence="7">Belongs to the glycosyltransferase 11 family.</text>
</comment>
<keyword evidence="7" id="KW-0472">Membrane</keyword>
<comment type="pathway">
    <text evidence="2 7">Protein modification; protein glycosylation.</text>
</comment>
<keyword evidence="8" id="KW-1185">Reference proteome</keyword>
<dbReference type="GO" id="GO:0032580">
    <property type="term" value="C:Golgi cisterna membrane"/>
    <property type="evidence" value="ECO:0007669"/>
    <property type="project" value="UniProtKB-SubCell"/>
</dbReference>
<dbReference type="EC" id="2.4.1.-" evidence="7"/>
<evidence type="ECO:0000256" key="3">
    <source>
        <dbReference type="ARBA" id="ARBA00022676"/>
    </source>
</evidence>
<accession>A0A6I9WZC8</accession>
<keyword evidence="7" id="KW-0333">Golgi apparatus</keyword>
<protein>
    <recommendedName>
        <fullName evidence="7">L-Fucosyltransferase</fullName>
        <ecNumber evidence="7">2.4.1.-</ecNumber>
    </recommendedName>
</protein>
<gene>
    <name evidence="9" type="primary">FUT2</name>
</gene>
<keyword evidence="3 7" id="KW-0328">Glycosyltransferase</keyword>
<dbReference type="InterPro" id="IPR002516">
    <property type="entry name" value="Glyco_trans_11"/>
</dbReference>
<keyword evidence="5 7" id="KW-0735">Signal-anchor</keyword>
<reference evidence="9" key="1">
    <citation type="submission" date="2025-08" db="UniProtKB">
        <authorList>
            <consortium name="RefSeq"/>
        </authorList>
    </citation>
    <scope>IDENTIFICATION</scope>
    <source>
        <tissue evidence="9">Skeletal muscle</tissue>
    </source>
</reference>
<dbReference type="Proteomes" id="UP000504617">
    <property type="component" value="Unplaced"/>
</dbReference>
<evidence type="ECO:0000313" key="8">
    <source>
        <dbReference type="Proteomes" id="UP000504617"/>
    </source>
</evidence>
<dbReference type="GeneID" id="106538382"/>
<dbReference type="UniPathway" id="UPA00378"/>
<comment type="catalytic activity">
    <reaction evidence="6">
        <text>a ganglioside GM1 + GDP-beta-L-fucose = a ganglioside Fuc-GM1 + GDP + H(+)</text>
        <dbReference type="Rhea" id="RHEA:48292"/>
        <dbReference type="ChEBI" id="CHEBI:15378"/>
        <dbReference type="ChEBI" id="CHEBI:57273"/>
        <dbReference type="ChEBI" id="CHEBI:58189"/>
        <dbReference type="ChEBI" id="CHEBI:82639"/>
        <dbReference type="ChEBI" id="CHEBI:90189"/>
    </reaction>
    <physiologicalReaction direction="left-to-right" evidence="6">
        <dbReference type="Rhea" id="RHEA:48293"/>
    </physiologicalReaction>
</comment>
<dbReference type="CTD" id="2524"/>
<evidence type="ECO:0000313" key="9">
    <source>
        <dbReference type="RefSeq" id="XP_013908324.1"/>
    </source>
</evidence>
<keyword evidence="7" id="KW-0325">Glycoprotein</keyword>
<proteinExistence type="inferred from homology"/>
<dbReference type="PANTHER" id="PTHR11927:SF9">
    <property type="entry name" value="L-FUCOSYLTRANSFERASE"/>
    <property type="match status" value="1"/>
</dbReference>
<dbReference type="GO" id="GO:0008107">
    <property type="term" value="F:galactoside 2-alpha-L-fucosyltransferase activity"/>
    <property type="evidence" value="ECO:0007669"/>
    <property type="project" value="InterPro"/>
</dbReference>
<dbReference type="OrthoDB" id="3226at2759"/>
<sequence length="403" mass="46315">MLPISDVDPSNLHELYSINRDEKLTRVSVCCHTWVLNLIYFLFRILSFVTIKHQERGTSGQFSLLYFFYILGFFALSVIFHLPGKISHYYPSTKKTINSLIEQILFQNIIPNSSLSSEAIEAGIWTVNSQGRLGNQMGQYATLYALAKLNGYQACIRLEMHSALSPVFKITLPVISAKVFRKIQWRNVHLHDWMSEDYRHIQGKYVQLTGYPCSYTFYHHIRQEILKQFTFHDHIKEEANHYLQLLRGERQNVTYVGVHVRRGDYVRVMPKTWKGVVADKGYLEKAMDYFRKKYLNPIFVVTSNGMEWCKKNINASRGDVYFAGDGKEASPGRDFALLTHCNHTIMTIGTFGIWAAYLAGGEAVYLANYTLPDSPFLKIFKPSAAFLPEWIGIPANLSPLLPK</sequence>
<evidence type="ECO:0000256" key="4">
    <source>
        <dbReference type="ARBA" id="ARBA00022679"/>
    </source>
</evidence>
<evidence type="ECO:0000256" key="7">
    <source>
        <dbReference type="RuleBase" id="RU363129"/>
    </source>
</evidence>
<dbReference type="Pfam" id="PF01531">
    <property type="entry name" value="Glyco_transf_11"/>
    <property type="match status" value="1"/>
</dbReference>
<comment type="subcellular location">
    <subcellularLocation>
        <location evidence="1 7">Golgi apparatus</location>
        <location evidence="1 7">Golgi stack membrane</location>
        <topology evidence="1 7">Single-pass type II membrane protein</topology>
    </subcellularLocation>
</comment>
<organism evidence="8 9">
    <name type="scientific">Thamnophis sirtalis</name>
    <dbReference type="NCBI Taxonomy" id="35019"/>
    <lineage>
        <taxon>Eukaryota</taxon>
        <taxon>Metazoa</taxon>
        <taxon>Chordata</taxon>
        <taxon>Craniata</taxon>
        <taxon>Vertebrata</taxon>
        <taxon>Euteleostomi</taxon>
        <taxon>Lepidosauria</taxon>
        <taxon>Squamata</taxon>
        <taxon>Bifurcata</taxon>
        <taxon>Unidentata</taxon>
        <taxon>Episquamata</taxon>
        <taxon>Toxicofera</taxon>
        <taxon>Serpentes</taxon>
        <taxon>Colubroidea</taxon>
        <taxon>Colubridae</taxon>
        <taxon>Natricinae</taxon>
        <taxon>Thamnophis</taxon>
    </lineage>
</organism>
<evidence type="ECO:0000256" key="5">
    <source>
        <dbReference type="ARBA" id="ARBA00022968"/>
    </source>
</evidence>
<dbReference type="CDD" id="cd11301">
    <property type="entry name" value="Fut1_Fut2_like"/>
    <property type="match status" value="1"/>
</dbReference>
<dbReference type="PANTHER" id="PTHR11927">
    <property type="entry name" value="GALACTOSIDE 2-L-FUCOSYLTRANSFERASE"/>
    <property type="match status" value="1"/>
</dbReference>
<keyword evidence="7" id="KW-0812">Transmembrane</keyword>
<keyword evidence="7" id="KW-1133">Transmembrane helix</keyword>
<dbReference type="KEGG" id="tsr:106538382"/>
<evidence type="ECO:0000256" key="1">
    <source>
        <dbReference type="ARBA" id="ARBA00004447"/>
    </source>
</evidence>
<dbReference type="AlphaFoldDB" id="A0A6I9WZC8"/>
<feature type="transmembrane region" description="Helical" evidence="7">
    <location>
        <begin position="64"/>
        <end position="82"/>
    </location>
</feature>
<evidence type="ECO:0000256" key="2">
    <source>
        <dbReference type="ARBA" id="ARBA00004922"/>
    </source>
</evidence>
<keyword evidence="4 7" id="KW-0808">Transferase</keyword>
<evidence type="ECO:0000256" key="6">
    <source>
        <dbReference type="ARBA" id="ARBA00043729"/>
    </source>
</evidence>
<name>A0A6I9WZC8_9SAUR</name>
<dbReference type="RefSeq" id="XP_013908324.1">
    <property type="nucleotide sequence ID" value="XM_014052849.1"/>
</dbReference>